<evidence type="ECO:0000256" key="1">
    <source>
        <dbReference type="ARBA" id="ARBA00006718"/>
    </source>
</evidence>
<keyword evidence="4" id="KW-1185">Reference proteome</keyword>
<dbReference type="RefSeq" id="WP_013172465.1">
    <property type="nucleotide sequence ID" value="NC_014219.1"/>
</dbReference>
<dbReference type="SUPFAM" id="SSF89360">
    <property type="entry name" value="HesB-like domain"/>
    <property type="match status" value="1"/>
</dbReference>
<dbReference type="STRING" id="439292.Bsel_1529"/>
<dbReference type="InterPro" id="IPR000361">
    <property type="entry name" value="ATAP_core_dom"/>
</dbReference>
<dbReference type="Pfam" id="PF01521">
    <property type="entry name" value="Fe-S_biosyn"/>
    <property type="match status" value="1"/>
</dbReference>
<protein>
    <submittedName>
        <fullName evidence="3">HesB/YadR/YfhF-family protein</fullName>
    </submittedName>
</protein>
<dbReference type="HOGENOM" id="CLU_163967_2_1_9"/>
<proteinExistence type="inferred from homology"/>
<dbReference type="KEGG" id="bse:Bsel_1529"/>
<dbReference type="InterPro" id="IPR008326">
    <property type="entry name" value="PdhI-like"/>
</dbReference>
<dbReference type="AlphaFoldDB" id="D6XTA5"/>
<dbReference type="OrthoDB" id="1645729at2"/>
<gene>
    <name evidence="3" type="ordered locus">Bsel_1529</name>
</gene>
<evidence type="ECO:0000313" key="4">
    <source>
        <dbReference type="Proteomes" id="UP000000271"/>
    </source>
</evidence>
<comment type="similarity">
    <text evidence="1">Belongs to the HesB/IscA family.</text>
</comment>
<accession>D6XTA5</accession>
<dbReference type="eggNOG" id="COG4841">
    <property type="taxonomic scope" value="Bacteria"/>
</dbReference>
<evidence type="ECO:0000313" key="3">
    <source>
        <dbReference type="EMBL" id="ADH99041.1"/>
    </source>
</evidence>
<name>D6XTA5_BACIE</name>
<sequence>MKMTISKEAAAWFEQEMDVTSGDEVQFFVRYGGDANFQKGFSIGLTVKEADDAAAEVTEKGIRFYVERKDIWYFDDTDFHVDYDQEKEEIAFIHGD</sequence>
<dbReference type="PIRSF" id="PIRSF034852">
    <property type="entry name" value="UCP034852"/>
    <property type="match status" value="1"/>
</dbReference>
<dbReference type="Proteomes" id="UP000000271">
    <property type="component" value="Chromosome"/>
</dbReference>
<reference evidence="3" key="1">
    <citation type="submission" date="2009-10" db="EMBL/GenBank/DDBJ databases">
        <title>Complete sequence of Bacillus selenitireducens MLS10.</title>
        <authorList>
            <consortium name="US DOE Joint Genome Institute"/>
            <person name="Lucas S."/>
            <person name="Copeland A."/>
            <person name="Lapidus A."/>
            <person name="Glavina del Rio T."/>
            <person name="Dalin E."/>
            <person name="Tice H."/>
            <person name="Bruce D."/>
            <person name="Goodwin L."/>
            <person name="Pitluck S."/>
            <person name="Sims D."/>
            <person name="Brettin T."/>
            <person name="Detter J.C."/>
            <person name="Han C."/>
            <person name="Larimer F."/>
            <person name="Land M."/>
            <person name="Hauser L."/>
            <person name="Kyrpides N."/>
            <person name="Ovchinnikova G."/>
            <person name="Stolz J."/>
        </authorList>
    </citation>
    <scope>NUCLEOTIDE SEQUENCE [LARGE SCALE GENOMIC DNA]</scope>
    <source>
        <strain evidence="3">MLS10</strain>
    </source>
</reference>
<evidence type="ECO:0000259" key="2">
    <source>
        <dbReference type="Pfam" id="PF01521"/>
    </source>
</evidence>
<dbReference type="EMBL" id="CP001791">
    <property type="protein sequence ID" value="ADH99041.1"/>
    <property type="molecule type" value="Genomic_DNA"/>
</dbReference>
<dbReference type="InterPro" id="IPR035903">
    <property type="entry name" value="HesB-like_dom_sf"/>
</dbReference>
<organism evidence="3 4">
    <name type="scientific">Bacillus selenitireducens (strain ATCC 700615 / DSM 15326 / MLS10)</name>
    <dbReference type="NCBI Taxonomy" id="439292"/>
    <lineage>
        <taxon>Bacteria</taxon>
        <taxon>Bacillati</taxon>
        <taxon>Bacillota</taxon>
        <taxon>Bacilli</taxon>
        <taxon>Bacillales</taxon>
        <taxon>Bacillaceae</taxon>
        <taxon>Salisediminibacterium</taxon>
    </lineage>
</organism>
<feature type="domain" description="Core" evidence="2">
    <location>
        <begin position="1"/>
        <end position="92"/>
    </location>
</feature>